<reference evidence="16 17" key="1">
    <citation type="journal article" date="2016" name="Front. Microbiol.">
        <title>Comprehensive Phylogenetic Analysis of Bovine Non-aureus Staphylococci Species Based on Whole-Genome Sequencing.</title>
        <authorList>
            <person name="Naushad S."/>
            <person name="Barkema H.W."/>
            <person name="Luby C."/>
            <person name="Condas L.A."/>
            <person name="Nobrega D.B."/>
            <person name="Carson D.A."/>
            <person name="De Buck J."/>
        </authorList>
    </citation>
    <scope>NUCLEOTIDE SEQUENCE [LARGE SCALE GENOMIC DNA]</scope>
    <source>
        <strain evidence="16 17">SNUC 505</strain>
    </source>
</reference>
<dbReference type="Gene3D" id="3.40.1280.10">
    <property type="match status" value="1"/>
</dbReference>
<dbReference type="SUPFAM" id="SSF88697">
    <property type="entry name" value="PUA domain-like"/>
    <property type="match status" value="1"/>
</dbReference>
<evidence type="ECO:0000259" key="13">
    <source>
        <dbReference type="Pfam" id="PF04452"/>
    </source>
</evidence>
<dbReference type="InterPro" id="IPR029026">
    <property type="entry name" value="tRNA_m1G_MTases_N"/>
</dbReference>
<dbReference type="PIRSF" id="PIRSF015601">
    <property type="entry name" value="MTase_slr0722"/>
    <property type="match status" value="1"/>
</dbReference>
<dbReference type="EC" id="2.1.1.193" evidence="3 12"/>
<evidence type="ECO:0000256" key="3">
    <source>
        <dbReference type="ARBA" id="ARBA00012328"/>
    </source>
</evidence>
<dbReference type="PANTHER" id="PTHR30027">
    <property type="entry name" value="RIBOSOMAL RNA SMALL SUBUNIT METHYLTRANSFERASE E"/>
    <property type="match status" value="1"/>
</dbReference>
<evidence type="ECO:0000256" key="5">
    <source>
        <dbReference type="ARBA" id="ARBA00022490"/>
    </source>
</evidence>
<evidence type="ECO:0000256" key="10">
    <source>
        <dbReference type="ARBA" id="ARBA00025699"/>
    </source>
</evidence>
<evidence type="ECO:0000259" key="14">
    <source>
        <dbReference type="Pfam" id="PF20260"/>
    </source>
</evidence>
<keyword evidence="9 12" id="KW-0949">S-adenosyl-L-methionine</keyword>
<reference evidence="16" key="2">
    <citation type="submission" date="2018-03" db="EMBL/GenBank/DDBJ databases">
        <authorList>
            <person name="Naushad S."/>
        </authorList>
    </citation>
    <scope>NUCLEOTIDE SEQUENCE</scope>
    <source>
        <strain evidence="16">SNUC 505</strain>
    </source>
</reference>
<dbReference type="SUPFAM" id="SSF75217">
    <property type="entry name" value="alpha/beta knot"/>
    <property type="match status" value="1"/>
</dbReference>
<dbReference type="EMBL" id="JAVGJF010000007">
    <property type="protein sequence ID" value="MDQ7174843.1"/>
    <property type="molecule type" value="Genomic_DNA"/>
</dbReference>
<dbReference type="Proteomes" id="UP001240157">
    <property type="component" value="Unassembled WGS sequence"/>
</dbReference>
<dbReference type="GO" id="GO:0070475">
    <property type="term" value="P:rRNA base methylation"/>
    <property type="evidence" value="ECO:0007669"/>
    <property type="project" value="TreeGrafter"/>
</dbReference>
<keyword evidence="8 12" id="KW-0808">Transferase</keyword>
<dbReference type="InterPro" id="IPR029028">
    <property type="entry name" value="Alpha/beta_knot_MTases"/>
</dbReference>
<evidence type="ECO:0000256" key="6">
    <source>
        <dbReference type="ARBA" id="ARBA00022552"/>
    </source>
</evidence>
<dbReference type="GO" id="GO:0005737">
    <property type="term" value="C:cytoplasm"/>
    <property type="evidence" value="ECO:0007669"/>
    <property type="project" value="UniProtKB-SubCell"/>
</dbReference>
<gene>
    <name evidence="16" type="ORF">BU653_09615</name>
    <name evidence="15" type="ORF">RCF65_02450</name>
</gene>
<evidence type="ECO:0000256" key="2">
    <source>
        <dbReference type="ARBA" id="ARBA00005528"/>
    </source>
</evidence>
<dbReference type="RefSeq" id="WP_105965445.1">
    <property type="nucleotide sequence ID" value="NZ_JAHCNX010000001.1"/>
</dbReference>
<organism evidence="16 17">
    <name type="scientific">Staphylococcus chromogenes</name>
    <name type="common">Staphylococcus hyicus subsp. chromogenes</name>
    <dbReference type="NCBI Taxonomy" id="46126"/>
    <lineage>
        <taxon>Bacteria</taxon>
        <taxon>Bacillati</taxon>
        <taxon>Bacillota</taxon>
        <taxon>Bacilli</taxon>
        <taxon>Bacillales</taxon>
        <taxon>Staphylococcaceae</taxon>
        <taxon>Staphylococcus</taxon>
    </lineage>
</organism>
<feature type="domain" description="Ribosomal RNA small subunit methyltransferase E methyltransferase" evidence="13">
    <location>
        <begin position="74"/>
        <end position="242"/>
    </location>
</feature>
<keyword evidence="5 12" id="KW-0963">Cytoplasm</keyword>
<evidence type="ECO:0000313" key="17">
    <source>
        <dbReference type="Proteomes" id="UP000242704"/>
    </source>
</evidence>
<dbReference type="AlphaFoldDB" id="A0AAE5T0V5"/>
<evidence type="ECO:0000256" key="4">
    <source>
        <dbReference type="ARBA" id="ARBA00013673"/>
    </source>
</evidence>
<evidence type="ECO:0000313" key="15">
    <source>
        <dbReference type="EMBL" id="MDQ7174843.1"/>
    </source>
</evidence>
<dbReference type="PANTHER" id="PTHR30027:SF3">
    <property type="entry name" value="16S RRNA (URACIL(1498)-N(3))-METHYLTRANSFERASE"/>
    <property type="match status" value="1"/>
</dbReference>
<evidence type="ECO:0000256" key="7">
    <source>
        <dbReference type="ARBA" id="ARBA00022603"/>
    </source>
</evidence>
<comment type="function">
    <text evidence="10 12">Specifically methylates the N3 position of the uracil ring of uridine 1498 (m3U1498) in 16S rRNA. Acts on the fully assembled 30S ribosomal subunit.</text>
</comment>
<evidence type="ECO:0000256" key="12">
    <source>
        <dbReference type="PIRNR" id="PIRNR015601"/>
    </source>
</evidence>
<dbReference type="InterPro" id="IPR046887">
    <property type="entry name" value="RsmE_PUA-like"/>
</dbReference>
<evidence type="ECO:0000313" key="18">
    <source>
        <dbReference type="Proteomes" id="UP001240157"/>
    </source>
</evidence>
<keyword evidence="7 12" id="KW-0489">Methyltransferase</keyword>
<comment type="catalytic activity">
    <reaction evidence="11 12">
        <text>uridine(1498) in 16S rRNA + S-adenosyl-L-methionine = N(3)-methyluridine(1498) in 16S rRNA + S-adenosyl-L-homocysteine + H(+)</text>
        <dbReference type="Rhea" id="RHEA:42920"/>
        <dbReference type="Rhea" id="RHEA-COMP:10283"/>
        <dbReference type="Rhea" id="RHEA-COMP:10284"/>
        <dbReference type="ChEBI" id="CHEBI:15378"/>
        <dbReference type="ChEBI" id="CHEBI:57856"/>
        <dbReference type="ChEBI" id="CHEBI:59789"/>
        <dbReference type="ChEBI" id="CHEBI:65315"/>
        <dbReference type="ChEBI" id="CHEBI:74502"/>
        <dbReference type="EC" id="2.1.1.193"/>
    </reaction>
</comment>
<reference evidence="15 18" key="3">
    <citation type="submission" date="2023-08" db="EMBL/GenBank/DDBJ databases">
        <title>Whole genome sequencing of Staphylococcus chromogenes NNSch 2386.</title>
        <authorList>
            <person name="Kropotov V.S."/>
            <person name="Boriskina E.V."/>
            <person name="Gordinskaya N.A."/>
            <person name="Shkurkina I.S."/>
            <person name="Kryazhev D.V."/>
            <person name="Alekseeva A.E."/>
            <person name="Makhova M.A."/>
        </authorList>
    </citation>
    <scope>NUCLEOTIDE SEQUENCE [LARGE SCALE GENOMIC DNA]</scope>
    <source>
        <strain evidence="15 18">NNSch 2386</strain>
    </source>
</reference>
<comment type="caution">
    <text evidence="16">The sequence shown here is derived from an EMBL/GenBank/DDBJ whole genome shotgun (WGS) entry which is preliminary data.</text>
</comment>
<dbReference type="InterPro" id="IPR046886">
    <property type="entry name" value="RsmE_MTase_dom"/>
</dbReference>
<evidence type="ECO:0000256" key="11">
    <source>
        <dbReference type="ARBA" id="ARBA00047944"/>
    </source>
</evidence>
<comment type="similarity">
    <text evidence="2 12">Belongs to the RNA methyltransferase RsmE family.</text>
</comment>
<feature type="domain" description="Ribosomal RNA small subunit methyltransferase E PUA-like" evidence="14">
    <location>
        <begin position="20"/>
        <end position="64"/>
    </location>
</feature>
<evidence type="ECO:0000256" key="8">
    <source>
        <dbReference type="ARBA" id="ARBA00022679"/>
    </source>
</evidence>
<evidence type="ECO:0000313" key="16">
    <source>
        <dbReference type="EMBL" id="PTG12080.1"/>
    </source>
</evidence>
<keyword evidence="6 12" id="KW-0698">rRNA processing</keyword>
<dbReference type="Gene3D" id="2.40.240.20">
    <property type="entry name" value="Hypothetical PUA domain-like, domain 1"/>
    <property type="match status" value="1"/>
</dbReference>
<dbReference type="CDD" id="cd18084">
    <property type="entry name" value="RsmE-like"/>
    <property type="match status" value="1"/>
</dbReference>
<comment type="subcellular location">
    <subcellularLocation>
        <location evidence="1 12">Cytoplasm</location>
    </subcellularLocation>
</comment>
<accession>A0AAE5T0V5</accession>
<dbReference type="EMBL" id="PZBZ01000058">
    <property type="protein sequence ID" value="PTG12080.1"/>
    <property type="molecule type" value="Genomic_DNA"/>
</dbReference>
<dbReference type="GO" id="GO:0070042">
    <property type="term" value="F:rRNA (uridine-N3-)-methyltransferase activity"/>
    <property type="evidence" value="ECO:0007669"/>
    <property type="project" value="TreeGrafter"/>
</dbReference>
<dbReference type="InterPro" id="IPR015947">
    <property type="entry name" value="PUA-like_sf"/>
</dbReference>
<dbReference type="Pfam" id="PF04452">
    <property type="entry name" value="Methyltrans_RNA"/>
    <property type="match status" value="1"/>
</dbReference>
<dbReference type="InterPro" id="IPR006700">
    <property type="entry name" value="RsmE"/>
</dbReference>
<name>A0AAE5T0V5_STACR</name>
<dbReference type="Pfam" id="PF20260">
    <property type="entry name" value="PUA_4"/>
    <property type="match status" value="1"/>
</dbReference>
<sequence>MQRYFLNENAERHQRFFITNEEDIHHIRAVMRMAEGESVIINFKEKRTFEAKIISIENTHVEIETTQELSINSELPVKVTICSGLIKSDKYEWLLQKATELGASHFISTHMERSVVKLNNQKAQKKCLRWQKIVKEAAEQSYRQLIPDVEFISKFSSIYDMISQYDYVLMAYEETAKQGETAFFKKKLQEIQPGSTVLMMFGPEGGFSPNEINDLQDKVTYVGLGPRILRAETAPLYALSALSYEFDLN</sequence>
<protein>
    <recommendedName>
        <fullName evidence="4 12">Ribosomal RNA small subunit methyltransferase E</fullName>
        <ecNumber evidence="3 12">2.1.1.193</ecNumber>
    </recommendedName>
</protein>
<dbReference type="NCBIfam" id="NF008691">
    <property type="entry name" value="PRK11713.1-4"/>
    <property type="match status" value="1"/>
</dbReference>
<evidence type="ECO:0000256" key="1">
    <source>
        <dbReference type="ARBA" id="ARBA00004496"/>
    </source>
</evidence>
<dbReference type="Proteomes" id="UP000242704">
    <property type="component" value="Unassembled WGS sequence"/>
</dbReference>
<proteinExistence type="inferred from homology"/>
<evidence type="ECO:0000256" key="9">
    <source>
        <dbReference type="ARBA" id="ARBA00022691"/>
    </source>
</evidence>
<dbReference type="NCBIfam" id="TIGR00046">
    <property type="entry name" value="RsmE family RNA methyltransferase"/>
    <property type="match status" value="1"/>
</dbReference>